<comment type="function">
    <text evidence="7">Catalyzes the reduction of the glycolytic intermediate dihydroxyacetone phosphate (DHAP) to sn-glycerol 3-phosphate (G3P), the key precursor for phospholipid synthesis.</text>
</comment>
<comment type="catalytic activity">
    <reaction evidence="7">
        <text>sn-glycerol 3-phosphate + NAD(+) = dihydroxyacetone phosphate + NADH + H(+)</text>
        <dbReference type="Rhea" id="RHEA:11092"/>
        <dbReference type="ChEBI" id="CHEBI:15378"/>
        <dbReference type="ChEBI" id="CHEBI:57540"/>
        <dbReference type="ChEBI" id="CHEBI:57597"/>
        <dbReference type="ChEBI" id="CHEBI:57642"/>
        <dbReference type="ChEBI" id="CHEBI:57945"/>
        <dbReference type="EC" id="1.1.1.94"/>
    </reaction>
</comment>
<dbReference type="GO" id="GO:0047952">
    <property type="term" value="F:glycerol-3-phosphate dehydrogenase [NAD(P)+] activity"/>
    <property type="evidence" value="ECO:0007669"/>
    <property type="project" value="UniProtKB-EC"/>
</dbReference>
<evidence type="ECO:0000256" key="7">
    <source>
        <dbReference type="HAMAP-Rule" id="MF_00394"/>
    </source>
</evidence>
<evidence type="ECO:0000313" key="12">
    <source>
        <dbReference type="EMBL" id="MET3794885.1"/>
    </source>
</evidence>
<evidence type="ECO:0000256" key="8">
    <source>
        <dbReference type="RuleBase" id="RU000437"/>
    </source>
</evidence>
<dbReference type="PROSITE" id="PS00957">
    <property type="entry name" value="NAD_G3PDH"/>
    <property type="match status" value="1"/>
</dbReference>
<feature type="binding site" evidence="7">
    <location>
        <position position="277"/>
    </location>
    <ligand>
        <name>NADPH</name>
        <dbReference type="ChEBI" id="CHEBI:57783"/>
    </ligand>
</feature>
<feature type="binding site" evidence="7">
    <location>
        <position position="111"/>
    </location>
    <ligand>
        <name>NADPH</name>
        <dbReference type="ChEBI" id="CHEBI:57783"/>
    </ligand>
</feature>
<comment type="subcellular location">
    <subcellularLocation>
        <location evidence="7">Cytoplasm</location>
    </subcellularLocation>
</comment>
<feature type="binding site" evidence="7">
    <location>
        <position position="258"/>
    </location>
    <ligand>
        <name>sn-glycerol 3-phosphate</name>
        <dbReference type="ChEBI" id="CHEBI:57597"/>
    </ligand>
</feature>
<keyword evidence="7" id="KW-0521">NADP</keyword>
<dbReference type="EC" id="1.1.1.94" evidence="7"/>
<keyword evidence="7" id="KW-0963">Cytoplasm</keyword>
<feature type="binding site" evidence="7">
    <location>
        <position position="257"/>
    </location>
    <ligand>
        <name>sn-glycerol 3-phosphate</name>
        <dbReference type="ChEBI" id="CHEBI:57597"/>
    </ligand>
</feature>
<feature type="binding site" evidence="7">
    <location>
        <position position="139"/>
    </location>
    <ligand>
        <name>sn-glycerol 3-phosphate</name>
        <dbReference type="ChEBI" id="CHEBI:57597"/>
    </ligand>
</feature>
<feature type="domain" description="Glycerol-3-phosphate dehydrogenase NAD-dependent C-terminal" evidence="11">
    <location>
        <begin position="183"/>
        <end position="319"/>
    </location>
</feature>
<evidence type="ECO:0000313" key="13">
    <source>
        <dbReference type="Proteomes" id="UP001549076"/>
    </source>
</evidence>
<reference evidence="12 13" key="1">
    <citation type="submission" date="2024-06" db="EMBL/GenBank/DDBJ databases">
        <title>Genomic Encyclopedia of Type Strains, Phase IV (KMG-IV): sequencing the most valuable type-strain genomes for metagenomic binning, comparative biology and taxonomic classification.</title>
        <authorList>
            <person name="Goeker M."/>
        </authorList>
    </citation>
    <scope>NUCLEOTIDE SEQUENCE [LARGE SCALE GENOMIC DNA]</scope>
    <source>
        <strain evidence="12 13">DSM 27865</strain>
    </source>
</reference>
<dbReference type="RefSeq" id="WP_354199788.1">
    <property type="nucleotide sequence ID" value="NZ_JBEPML010000032.1"/>
</dbReference>
<feature type="binding site" evidence="7">
    <location>
        <position position="54"/>
    </location>
    <ligand>
        <name>NADPH</name>
        <dbReference type="ChEBI" id="CHEBI:57783"/>
    </ligand>
</feature>
<comment type="pathway">
    <text evidence="7">Membrane lipid metabolism; glycerophospholipid metabolism.</text>
</comment>
<keyword evidence="2 7" id="KW-0444">Lipid biosynthesis</keyword>
<keyword evidence="3 7" id="KW-0560">Oxidoreductase</keyword>
<dbReference type="SUPFAM" id="SSF51735">
    <property type="entry name" value="NAD(P)-binding Rossmann-fold domains"/>
    <property type="match status" value="1"/>
</dbReference>
<dbReference type="PRINTS" id="PR00077">
    <property type="entry name" value="GPDHDRGNASE"/>
</dbReference>
<dbReference type="InterPro" id="IPR008927">
    <property type="entry name" value="6-PGluconate_DH-like_C_sf"/>
</dbReference>
<feature type="binding site" evidence="7">
    <location>
        <position position="259"/>
    </location>
    <ligand>
        <name>sn-glycerol 3-phosphate</name>
        <dbReference type="ChEBI" id="CHEBI:57597"/>
    </ligand>
</feature>
<comment type="caution">
    <text evidence="12">The sequence shown here is derived from an EMBL/GenBank/DDBJ whole genome shotgun (WGS) entry which is preliminary data.</text>
</comment>
<evidence type="ECO:0000256" key="9">
    <source>
        <dbReference type="RuleBase" id="RU000439"/>
    </source>
</evidence>
<comment type="caution">
    <text evidence="7">Lacks conserved residue(s) required for the propagation of feature annotation.</text>
</comment>
<evidence type="ECO:0000256" key="5">
    <source>
        <dbReference type="ARBA" id="ARBA00023209"/>
    </source>
</evidence>
<protein>
    <recommendedName>
        <fullName evidence="7">Glycerol-3-phosphate dehydrogenase [NAD(P)+]</fullName>
        <ecNumber evidence="7">1.1.1.94</ecNumber>
    </recommendedName>
    <alternativeName>
        <fullName evidence="7">NAD(P)(+)-dependent glycerol-3-phosphate dehydrogenase</fullName>
    </alternativeName>
    <alternativeName>
        <fullName evidence="7">NAD(P)H-dependent dihydroxyacetone-phosphate reductase</fullName>
    </alternativeName>
</protein>
<evidence type="ECO:0000256" key="3">
    <source>
        <dbReference type="ARBA" id="ARBA00023002"/>
    </source>
</evidence>
<evidence type="ECO:0000256" key="6">
    <source>
        <dbReference type="ARBA" id="ARBA00023264"/>
    </source>
</evidence>
<name>A0ABV2N7T7_9HYPH</name>
<dbReference type="EMBL" id="JBEPML010000032">
    <property type="protein sequence ID" value="MET3794885.1"/>
    <property type="molecule type" value="Genomic_DNA"/>
</dbReference>
<sequence length="332" mass="33570">MNERAETSRTAVLGGGAWGTALALAALRAGQSVSLWARDADMCAAIARGENPHYLPGIAFDTGIAATTDLGAALGGADCVLAVTPAQSLRAVLGEVKPHMPAGIPLVLCAKGIERETGALLSSIVAEILPDNPVAVLSGPSFAADVARGLPTAVVVAAREDTLAMDLATRFSAQNLRCYASDDVTGVELGGALKNVFAIAAGAVVGAQLGASAQAAMVTRGFVELRRLGAAFGARPETLMGLSGLGDMMLSCSSTQSRNFAYGAALGRGEPLEGRPLAEGVPTAAIAARLAAEHAVDAPIISAVAALLNGAVTIDQAVEALMTRPLKHENEI</sequence>
<feature type="binding site" evidence="7">
    <location>
        <position position="247"/>
    </location>
    <ligand>
        <name>sn-glycerol 3-phosphate</name>
        <dbReference type="ChEBI" id="CHEBI:57597"/>
    </ligand>
</feature>
<dbReference type="Gene3D" id="3.40.50.720">
    <property type="entry name" value="NAD(P)-binding Rossmann-like Domain"/>
    <property type="match status" value="1"/>
</dbReference>
<evidence type="ECO:0000256" key="4">
    <source>
        <dbReference type="ARBA" id="ARBA00023098"/>
    </source>
</evidence>
<keyword evidence="13" id="KW-1185">Reference proteome</keyword>
<keyword evidence="7 8" id="KW-0520">NAD</keyword>
<organism evidence="12 13">
    <name type="scientific">Aquamicrobium terrae</name>
    <dbReference type="NCBI Taxonomy" id="1324945"/>
    <lineage>
        <taxon>Bacteria</taxon>
        <taxon>Pseudomonadati</taxon>
        <taxon>Pseudomonadota</taxon>
        <taxon>Alphaproteobacteria</taxon>
        <taxon>Hyphomicrobiales</taxon>
        <taxon>Phyllobacteriaceae</taxon>
        <taxon>Aquamicrobium</taxon>
    </lineage>
</organism>
<feature type="binding site" evidence="7">
    <location>
        <position position="141"/>
    </location>
    <ligand>
        <name>sn-glycerol 3-phosphate</name>
        <dbReference type="ChEBI" id="CHEBI:57597"/>
    </ligand>
</feature>
<feature type="binding site" evidence="7">
    <location>
        <position position="18"/>
    </location>
    <ligand>
        <name>NADPH</name>
        <dbReference type="ChEBI" id="CHEBI:57783"/>
    </ligand>
</feature>
<feature type="binding site" evidence="7">
    <location>
        <position position="143"/>
    </location>
    <ligand>
        <name>NADPH</name>
        <dbReference type="ChEBI" id="CHEBI:57783"/>
    </ligand>
</feature>
<dbReference type="SUPFAM" id="SSF48179">
    <property type="entry name" value="6-phosphogluconate dehydrogenase C-terminal domain-like"/>
    <property type="match status" value="1"/>
</dbReference>
<feature type="binding site" evidence="7">
    <location>
        <position position="258"/>
    </location>
    <ligand>
        <name>NADPH</name>
        <dbReference type="ChEBI" id="CHEBI:57783"/>
    </ligand>
</feature>
<feature type="domain" description="Glycerol-3-phosphate dehydrogenase NAD-dependent N-terminal" evidence="10">
    <location>
        <begin position="11"/>
        <end position="162"/>
    </location>
</feature>
<evidence type="ECO:0000256" key="2">
    <source>
        <dbReference type="ARBA" id="ARBA00022516"/>
    </source>
</evidence>
<keyword evidence="7" id="KW-0547">Nucleotide-binding</keyword>
<dbReference type="InterPro" id="IPR013328">
    <property type="entry name" value="6PGD_dom2"/>
</dbReference>
<evidence type="ECO:0000256" key="1">
    <source>
        <dbReference type="ARBA" id="ARBA00011009"/>
    </source>
</evidence>
<evidence type="ECO:0000259" key="10">
    <source>
        <dbReference type="Pfam" id="PF01210"/>
    </source>
</evidence>
<evidence type="ECO:0000259" key="11">
    <source>
        <dbReference type="Pfam" id="PF07479"/>
    </source>
</evidence>
<dbReference type="InterPro" id="IPR006168">
    <property type="entry name" value="G3P_DH_NAD-dep"/>
</dbReference>
<dbReference type="NCBIfam" id="NF000940">
    <property type="entry name" value="PRK00094.1-2"/>
    <property type="match status" value="1"/>
</dbReference>
<dbReference type="HAMAP" id="MF_00394">
    <property type="entry name" value="NAD_Glyc3P_dehydrog"/>
    <property type="match status" value="1"/>
</dbReference>
<dbReference type="InterPro" id="IPR036291">
    <property type="entry name" value="NAD(P)-bd_dom_sf"/>
</dbReference>
<dbReference type="Pfam" id="PF01210">
    <property type="entry name" value="NAD_Gly3P_dh_N"/>
    <property type="match status" value="1"/>
</dbReference>
<keyword evidence="4 7" id="KW-0443">Lipid metabolism</keyword>
<feature type="binding site" evidence="7">
    <location>
        <position position="194"/>
    </location>
    <ligand>
        <name>sn-glycerol 3-phosphate</name>
        <dbReference type="ChEBI" id="CHEBI:57597"/>
    </ligand>
</feature>
<keyword evidence="6 7" id="KW-1208">Phospholipid metabolism</keyword>
<feature type="active site" description="Proton acceptor" evidence="7">
    <location>
        <position position="194"/>
    </location>
</feature>
<dbReference type="PANTHER" id="PTHR11728:SF1">
    <property type="entry name" value="GLYCEROL-3-PHOSPHATE DEHYDROGENASE [NAD(+)] 2, CHLOROPLASTIC"/>
    <property type="match status" value="1"/>
</dbReference>
<dbReference type="PANTHER" id="PTHR11728">
    <property type="entry name" value="GLYCEROL-3-PHOSPHATE DEHYDROGENASE"/>
    <property type="match status" value="1"/>
</dbReference>
<dbReference type="Gene3D" id="1.10.1040.10">
    <property type="entry name" value="N-(1-d-carboxylethyl)-l-norvaline Dehydrogenase, domain 2"/>
    <property type="match status" value="1"/>
</dbReference>
<feature type="binding site" evidence="7">
    <location>
        <position position="111"/>
    </location>
    <ligand>
        <name>sn-glycerol 3-phosphate</name>
        <dbReference type="ChEBI" id="CHEBI:57597"/>
    </ligand>
</feature>
<dbReference type="InterPro" id="IPR011128">
    <property type="entry name" value="G3P_DH_NAD-dep_N"/>
</dbReference>
<comment type="catalytic activity">
    <reaction evidence="7 9">
        <text>sn-glycerol 3-phosphate + NADP(+) = dihydroxyacetone phosphate + NADPH + H(+)</text>
        <dbReference type="Rhea" id="RHEA:11096"/>
        <dbReference type="ChEBI" id="CHEBI:15378"/>
        <dbReference type="ChEBI" id="CHEBI:57597"/>
        <dbReference type="ChEBI" id="CHEBI:57642"/>
        <dbReference type="ChEBI" id="CHEBI:57783"/>
        <dbReference type="ChEBI" id="CHEBI:58349"/>
        <dbReference type="EC" id="1.1.1.94"/>
    </reaction>
</comment>
<proteinExistence type="inferred from homology"/>
<comment type="similarity">
    <text evidence="1 7 8">Belongs to the NAD-dependent glycerol-3-phosphate dehydrogenase family.</text>
</comment>
<dbReference type="InterPro" id="IPR006109">
    <property type="entry name" value="G3P_DH_NAD-dep_C"/>
</dbReference>
<keyword evidence="5 7" id="KW-0594">Phospholipid biosynthesis</keyword>
<dbReference type="PIRSF" id="PIRSF000114">
    <property type="entry name" value="Glycerol-3-P_dh"/>
    <property type="match status" value="1"/>
</dbReference>
<gene>
    <name evidence="7" type="primary">gpsA</name>
    <name evidence="12" type="ORF">ABID37_005125</name>
</gene>
<dbReference type="NCBIfam" id="NF000942">
    <property type="entry name" value="PRK00094.1-4"/>
    <property type="match status" value="1"/>
</dbReference>
<dbReference type="Proteomes" id="UP001549076">
    <property type="component" value="Unassembled WGS sequence"/>
</dbReference>
<feature type="binding site" evidence="7">
    <location>
        <position position="279"/>
    </location>
    <ligand>
        <name>NADPH</name>
        <dbReference type="ChEBI" id="CHEBI:57783"/>
    </ligand>
</feature>
<feature type="binding site" evidence="7">
    <location>
        <position position="38"/>
    </location>
    <ligand>
        <name>NADPH</name>
        <dbReference type="ChEBI" id="CHEBI:57783"/>
    </ligand>
</feature>
<dbReference type="Pfam" id="PF07479">
    <property type="entry name" value="NAD_Gly3P_dh_C"/>
    <property type="match status" value="1"/>
</dbReference>
<accession>A0ABV2N7T7</accession>